<dbReference type="RefSeq" id="WP_190349792.1">
    <property type="nucleotide sequence ID" value="NZ_JACJPY010000008.1"/>
</dbReference>
<dbReference type="SUPFAM" id="SSF48371">
    <property type="entry name" value="ARM repeat"/>
    <property type="match status" value="1"/>
</dbReference>
<gene>
    <name evidence="1" type="ORF">H6F44_04690</name>
</gene>
<comment type="caution">
    <text evidence="1">The sequence shown here is derived from an EMBL/GenBank/DDBJ whole genome shotgun (WGS) entry which is preliminary data.</text>
</comment>
<evidence type="ECO:0000313" key="1">
    <source>
        <dbReference type="EMBL" id="MBD2149426.1"/>
    </source>
</evidence>
<dbReference type="EMBL" id="JACJPY010000008">
    <property type="protein sequence ID" value="MBD2149426.1"/>
    <property type="molecule type" value="Genomic_DNA"/>
</dbReference>
<reference evidence="1" key="1">
    <citation type="journal article" date="2015" name="ISME J.">
        <title>Draft Genome Sequence of Streptomyces incarnatus NRRL8089, which Produces the Nucleoside Antibiotic Sinefungin.</title>
        <authorList>
            <person name="Oshima K."/>
            <person name="Hattori M."/>
            <person name="Shimizu H."/>
            <person name="Fukuda K."/>
            <person name="Nemoto M."/>
            <person name="Inagaki K."/>
            <person name="Tamura T."/>
        </authorList>
    </citation>
    <scope>NUCLEOTIDE SEQUENCE</scope>
    <source>
        <strain evidence="1">FACHB-1277</strain>
    </source>
</reference>
<dbReference type="Proteomes" id="UP000631421">
    <property type="component" value="Unassembled WGS sequence"/>
</dbReference>
<proteinExistence type="predicted"/>
<keyword evidence="2" id="KW-1185">Reference proteome</keyword>
<protein>
    <submittedName>
        <fullName evidence="1">Uncharacterized protein</fullName>
    </submittedName>
</protein>
<name>A0A926UQK1_9CYAN</name>
<reference evidence="1" key="2">
    <citation type="submission" date="2020-08" db="EMBL/GenBank/DDBJ databases">
        <authorList>
            <person name="Chen M."/>
            <person name="Teng W."/>
            <person name="Zhao L."/>
            <person name="Hu C."/>
            <person name="Zhou Y."/>
            <person name="Han B."/>
            <person name="Song L."/>
            <person name="Shu W."/>
        </authorList>
    </citation>
    <scope>NUCLEOTIDE SEQUENCE</scope>
    <source>
        <strain evidence="1">FACHB-1277</strain>
    </source>
</reference>
<accession>A0A926UQK1</accession>
<organism evidence="1 2">
    <name type="scientific">Pseudanabaena cinerea FACHB-1277</name>
    <dbReference type="NCBI Taxonomy" id="2949581"/>
    <lineage>
        <taxon>Bacteria</taxon>
        <taxon>Bacillati</taxon>
        <taxon>Cyanobacteriota</taxon>
        <taxon>Cyanophyceae</taxon>
        <taxon>Pseudanabaenales</taxon>
        <taxon>Pseudanabaenaceae</taxon>
        <taxon>Pseudanabaena</taxon>
        <taxon>Pseudanabaena cinerea</taxon>
    </lineage>
</organism>
<evidence type="ECO:0000313" key="2">
    <source>
        <dbReference type="Proteomes" id="UP000631421"/>
    </source>
</evidence>
<sequence>MTSESFEEMLSGGHPNSLGRTIEVVDMVLANSTRLLDLYNCYFSADEIVRLRTSNAIKRISLENPEWLIPYIDKLISEISDINQPSAQWTLANLFQTLSVFMSNTQRNKAKNILQKNLETYTDWIVLNNTMETLSKWAKNDSILKEWLLPHLERLAHDSRKSVSGRAKKMKTALISS</sequence>
<dbReference type="InterPro" id="IPR016024">
    <property type="entry name" value="ARM-type_fold"/>
</dbReference>
<dbReference type="AlphaFoldDB" id="A0A926UQK1"/>